<sequence length="344" mass="38804">MGGVLQADRHLDRWQNTLNQLYRSPRFQRFLVDRIDTPEGRETRVKEALAIELGFLGYSMRGYAESWRRTIDKHVEAGVYRRVLEFGRLDADNELLVDICCGCAGFLAERGKQHAIGIDINPYALEFGAQLLASRGMDAKLFAETDIYVNPERGIVLEPIPVFEEIDLRKLTLLCDDLDNLHNLMRALYMQGRLADSAVFMLQGGKEVARKVEFIADAQPEEAPNPLGMIPTVLKNARKFCRVGGRLIIGIRVLNIENETIEFPDLGVALHSSTKEIDACAEENRYEIRKKEKTTLPREDGENGSISLSLVGVGGTEPLMRKEVEEEIKRRVGAAMLLYELVIK</sequence>
<evidence type="ECO:0000313" key="1">
    <source>
        <dbReference type="EMBL" id="VVC03482.1"/>
    </source>
</evidence>
<proteinExistence type="predicted"/>
<evidence type="ECO:0008006" key="3">
    <source>
        <dbReference type="Google" id="ProtNLM"/>
    </source>
</evidence>
<reference evidence="1 2" key="1">
    <citation type="submission" date="2019-08" db="EMBL/GenBank/DDBJ databases">
        <authorList>
            <person name="Vazquez-Campos X."/>
        </authorList>
    </citation>
    <scope>NUCLEOTIDE SEQUENCE [LARGE SCALE GENOMIC DNA]</scope>
    <source>
        <strain evidence="1">LFW-283_2</strain>
    </source>
</reference>
<protein>
    <recommendedName>
        <fullName evidence="3">Methyltransferase domain-containing protein</fullName>
    </recommendedName>
</protein>
<dbReference type="Gene3D" id="3.40.50.150">
    <property type="entry name" value="Vaccinia Virus protein VP39"/>
    <property type="match status" value="1"/>
</dbReference>
<dbReference type="SUPFAM" id="SSF53335">
    <property type="entry name" value="S-adenosyl-L-methionine-dependent methyltransferases"/>
    <property type="match status" value="1"/>
</dbReference>
<name>A0A5E4LTV1_9ARCH</name>
<accession>A0A5E4LTV1</accession>
<evidence type="ECO:0000313" key="2">
    <source>
        <dbReference type="Proteomes" id="UP000789941"/>
    </source>
</evidence>
<comment type="caution">
    <text evidence="1">The sequence shown here is derived from an EMBL/GenBank/DDBJ whole genome shotgun (WGS) entry which is preliminary data.</text>
</comment>
<organism evidence="1 2">
    <name type="scientific">Candidatus Bilamarchaeum dharawalense</name>
    <dbReference type="NCBI Taxonomy" id="2885759"/>
    <lineage>
        <taxon>Archaea</taxon>
        <taxon>Candidatus Micrarchaeota</taxon>
        <taxon>Candidatus Micrarchaeia</taxon>
        <taxon>Candidatus Anstonellales</taxon>
        <taxon>Candidatus Bilamarchaeaceae</taxon>
        <taxon>Candidatus Bilamarchaeum</taxon>
    </lineage>
</organism>
<dbReference type="EMBL" id="CABMJJ010000007">
    <property type="protein sequence ID" value="VVC03482.1"/>
    <property type="molecule type" value="Genomic_DNA"/>
</dbReference>
<dbReference type="InterPro" id="IPR029063">
    <property type="entry name" value="SAM-dependent_MTases_sf"/>
</dbReference>
<dbReference type="AlphaFoldDB" id="A0A5E4LTV1"/>
<dbReference type="CDD" id="cd02440">
    <property type="entry name" value="AdoMet_MTases"/>
    <property type="match status" value="1"/>
</dbReference>
<dbReference type="Proteomes" id="UP000789941">
    <property type="component" value="Unassembled WGS sequence"/>
</dbReference>
<gene>
    <name evidence="1" type="ORF">LFW2832_00394</name>
</gene>